<dbReference type="GO" id="GO:0051539">
    <property type="term" value="F:4 iron, 4 sulfur cluster binding"/>
    <property type="evidence" value="ECO:0007669"/>
    <property type="project" value="UniProtKB-UniRule"/>
</dbReference>
<dbReference type="Pfam" id="PF08696">
    <property type="entry name" value="Dna2"/>
    <property type="match status" value="1"/>
</dbReference>
<dbReference type="InterPro" id="IPR045055">
    <property type="entry name" value="DNA2/NAM7-like"/>
</dbReference>
<accession>A0AAR5PTG9</accession>
<dbReference type="InterPro" id="IPR026851">
    <property type="entry name" value="Dna2/JHS1_DEXXQ-box"/>
</dbReference>
<keyword evidence="7 22" id="KW-0479">Metal-binding</keyword>
<evidence type="ECO:0000259" key="26">
    <source>
        <dbReference type="Pfam" id="PF13087"/>
    </source>
</evidence>
<dbReference type="PANTHER" id="PTHR10887">
    <property type="entry name" value="DNA2/NAM7 HELICASE FAMILY"/>
    <property type="match status" value="1"/>
</dbReference>
<feature type="domain" description="DNA2/NAM7 helicase helicase" evidence="25">
    <location>
        <begin position="868"/>
        <end position="961"/>
    </location>
</feature>
<dbReference type="GO" id="GO:0046872">
    <property type="term" value="F:metal ion binding"/>
    <property type="evidence" value="ECO:0007669"/>
    <property type="project" value="UniProtKB-UniRule"/>
</dbReference>
<evidence type="ECO:0000259" key="27">
    <source>
        <dbReference type="Pfam" id="PF21123"/>
    </source>
</evidence>
<evidence type="ECO:0000256" key="22">
    <source>
        <dbReference type="RuleBase" id="RU367041"/>
    </source>
</evidence>
<keyword evidence="18 22" id="KW-0234">DNA repair</keyword>
<feature type="domain" description="DNA2 rift barrel" evidence="27">
    <location>
        <begin position="715"/>
        <end position="808"/>
    </location>
</feature>
<dbReference type="GO" id="GO:0071932">
    <property type="term" value="P:replication fork reversal"/>
    <property type="evidence" value="ECO:0007669"/>
    <property type="project" value="TreeGrafter"/>
</dbReference>
<dbReference type="Gene3D" id="3.40.50.300">
    <property type="entry name" value="P-loop containing nucleotide triphosphate hydrolases"/>
    <property type="match status" value="3"/>
</dbReference>
<keyword evidence="22" id="KW-0158">Chromosome</keyword>
<keyword evidence="4 22" id="KW-0004">4Fe-4S</keyword>
<comment type="cofactor">
    <cofactor evidence="1">
        <name>[4Fe-4S] cluster</name>
        <dbReference type="ChEBI" id="CHEBI:49883"/>
    </cofactor>
</comment>
<evidence type="ECO:0000256" key="20">
    <source>
        <dbReference type="ARBA" id="ARBA00023268"/>
    </source>
</evidence>
<dbReference type="Gene3D" id="3.90.320.10">
    <property type="match status" value="1"/>
</dbReference>
<evidence type="ECO:0000256" key="10">
    <source>
        <dbReference type="ARBA" id="ARBA00022763"/>
    </source>
</evidence>
<evidence type="ECO:0000313" key="28">
    <source>
        <dbReference type="EnsemblMetazoa" id="XP_019764310.1"/>
    </source>
</evidence>
<dbReference type="CDD" id="cd22318">
    <property type="entry name" value="DNA2_N-like"/>
    <property type="match status" value="1"/>
</dbReference>
<dbReference type="GO" id="GO:0017116">
    <property type="term" value="F:single-stranded DNA helicase activity"/>
    <property type="evidence" value="ECO:0007669"/>
    <property type="project" value="UniProtKB-UniRule"/>
</dbReference>
<dbReference type="PANTHER" id="PTHR10887:SF433">
    <property type="entry name" value="DNA REPLICATION ATP-DEPENDENT HELICASE_NUCLEASE DNA2"/>
    <property type="match status" value="1"/>
</dbReference>
<sequence>MSRGPIKSKLAQGCMKISSFFAKKGDPVPKAVKLLKPTVISEIINIASDEEQYENMPNGNRKPERNKRKSEDHGLSPPMKKITMQSNQAGAADAESPVLVPSTSGCTSLQNHSKISVKSPEKLLSPAAFNDYLTSGRNVVCVSSTEKWTPPKKDQIKANITKSSSKKSETTPNKKRRTPKKLFEVSPNNINQFKVEVLENFIKFSPAKREAEDADQITRRKSLQIQKQNEKTPVKTSEPPCKHGTSKSSPAARVRTKLNFDNIRPPGKVTVSPKIQKALHQEDNSPEDLTLVFDDINWNLDADLLESGDYTLDLTDPQHCKVVNVNQYATEMVVVVKSTQTNEQALCYLRDFWMYSKLCIADTVRITAVKNHDIWLVDNQNGFLLFEPDLLVSTTTIVNSVFCKRQTVFKEKFRGFDPTNKFMIVGSMVHALLQDVLRNKWFELIDIERCALEMLQKAEFTRQLYDCGETTANIAEEFLNYVPQVGEFVKTYVQSGQSKVPKKGAWKGRISEIVDIEENIWCPDLGVKGKVDVTIRTEAGLMPLEVKTGRATVSLEHRGQVMLYIMMMSKLGYSVSSGLLLYLKEGAVKEIPSSAIEKRDLVILRNDLVYYLSRTPEVATTPNGKYLKPAEVPETINHSGCSKCAYSGICMAYSKYANEDVSSKKSLQQIHNNLDNYITSTHIDYFMHWSWLLSIEMPERNGAKDIRDIYTLKPEERKSKGKCLIDLEITDVTEEFSGLYLTTFAHNQQQADNFLLSGFLENTYVVVSTKTRPAVATGLIADISMHSVSVNLDRNLQKKYSKAIFFLDYYDSTIFLTYNLTSLSLILDTTTERSNRLRSIVIDKQPATFQPKLPKCLAGKARPILKRLNKVQQRAVLKAIAAKDYFLIKGMPGTGKTATIVALVQLLIELKKTVLITSHTHSAVDTVCLKLVNFGVSFMRLGNEAKINPSLKKFSEYSFIKDCKTPEDLAAVYNSVQVLAVTCLASGHSILSKRNFDVCIVDESTQVLQCSVFRPLHAADTFILIGDPDPAVVRNKTAVELGMRESLFERLDSPESCISLNLNYRMNEPITALANALTYGGELMIGAERIAKASVNIPKFNQISASCNKWLVEALDTKLENAVKFIDTGPVWNLTKSATWAQDFRYGALQSQEHHGSFNIFEAALIYRLVKALLNEGEVPAEHIGVIATNRIQVALLTELLKSSKIEVNTVDQFQGKDKNIILYSCSKSKDLSEEWKDNNFDLTEDKRRLNVAITRAKHKLIIVGDLGTLQNYSTFKKIKPQLENNVIKLRGCEGFHWDAVLDFQS</sequence>
<keyword evidence="20 22" id="KW-0511">Multifunctional enzyme</keyword>
<evidence type="ECO:0000256" key="8">
    <source>
        <dbReference type="ARBA" id="ARBA00022741"/>
    </source>
</evidence>
<comment type="catalytic activity">
    <reaction evidence="21 22">
        <text>ATP + H2O = ADP + phosphate + H(+)</text>
        <dbReference type="Rhea" id="RHEA:13065"/>
        <dbReference type="ChEBI" id="CHEBI:15377"/>
        <dbReference type="ChEBI" id="CHEBI:15378"/>
        <dbReference type="ChEBI" id="CHEBI:30616"/>
        <dbReference type="ChEBI" id="CHEBI:43474"/>
        <dbReference type="ChEBI" id="CHEBI:456216"/>
        <dbReference type="EC" id="3.6.4.12"/>
    </reaction>
</comment>
<dbReference type="InterPro" id="IPR027417">
    <property type="entry name" value="P-loop_NTPase"/>
</dbReference>
<evidence type="ECO:0000256" key="12">
    <source>
        <dbReference type="ARBA" id="ARBA00022806"/>
    </source>
</evidence>
<name>A0AAR5PTG9_DENPD</name>
<comment type="function">
    <text evidence="22">Key enzyme involved in DNA replication and DNA repair. Involved in Okazaki fragments processing by cleaving long flaps that escape FEN1: flaps that are longer than 27 nucleotides are coated by replication protein A complex (RPA), leading to recruit DNA2 which cleaves the flap until it is too short to bind RPA and becomes a substrate for FEN1. Also involved in 5'-end resection of DNA during double-strand break (DSB) repair by mediating the cleavage of 5'-ssDNA.</text>
</comment>
<keyword evidence="16 22" id="KW-0238">DNA-binding</keyword>
<reference evidence="28" key="2">
    <citation type="submission" date="2024-08" db="UniProtKB">
        <authorList>
            <consortium name="EnsemblMetazoa"/>
        </authorList>
    </citation>
    <scope>IDENTIFICATION</scope>
</reference>
<dbReference type="GO" id="GO:0033567">
    <property type="term" value="P:DNA replication, Okazaki fragment processing"/>
    <property type="evidence" value="ECO:0007669"/>
    <property type="project" value="UniProtKB-UniRule"/>
</dbReference>
<dbReference type="CDD" id="cd18808">
    <property type="entry name" value="SF1_C_Upf1"/>
    <property type="match status" value="1"/>
</dbReference>
<dbReference type="InterPro" id="IPR041679">
    <property type="entry name" value="DNA2/NAM7-like_C"/>
</dbReference>
<comment type="similarity">
    <text evidence="3 22">Belongs to the DNA2/NAM7 helicase family.</text>
</comment>
<dbReference type="Pfam" id="PF13087">
    <property type="entry name" value="AAA_12"/>
    <property type="match status" value="1"/>
</dbReference>
<dbReference type="SUPFAM" id="SSF52540">
    <property type="entry name" value="P-loop containing nucleoside triphosphate hydrolases"/>
    <property type="match status" value="1"/>
</dbReference>
<feature type="domain" description="DNA2/NAM7 helicase-like C-terminal" evidence="26">
    <location>
        <begin position="1044"/>
        <end position="1266"/>
    </location>
</feature>
<dbReference type="InterPro" id="IPR041677">
    <property type="entry name" value="DNA2/NAM7_AAA_11"/>
</dbReference>
<dbReference type="InterPro" id="IPR014808">
    <property type="entry name" value="DNA_replication_fac_Dna2_N"/>
</dbReference>
<dbReference type="EC" id="3.1.-.-" evidence="22"/>
<feature type="domain" description="DNA replication factor Dna2 N-terminal" evidence="24">
    <location>
        <begin position="339"/>
        <end position="536"/>
    </location>
</feature>
<comment type="subcellular location">
    <subcellularLocation>
        <location evidence="2">Mitochondrion</location>
    </subcellularLocation>
    <subcellularLocation>
        <location evidence="22">Nucleus</location>
    </subcellularLocation>
    <subcellularLocation>
        <location evidence="22">Chromosome</location>
    </subcellularLocation>
</comment>
<evidence type="ECO:0000256" key="2">
    <source>
        <dbReference type="ARBA" id="ARBA00004173"/>
    </source>
</evidence>
<dbReference type="InterPro" id="IPR048459">
    <property type="entry name" value="DNA2_Rift"/>
</dbReference>
<organism evidence="28 29">
    <name type="scientific">Dendroctonus ponderosae</name>
    <name type="common">Mountain pine beetle</name>
    <dbReference type="NCBI Taxonomy" id="77166"/>
    <lineage>
        <taxon>Eukaryota</taxon>
        <taxon>Metazoa</taxon>
        <taxon>Ecdysozoa</taxon>
        <taxon>Arthropoda</taxon>
        <taxon>Hexapoda</taxon>
        <taxon>Insecta</taxon>
        <taxon>Pterygota</taxon>
        <taxon>Neoptera</taxon>
        <taxon>Endopterygota</taxon>
        <taxon>Coleoptera</taxon>
        <taxon>Polyphaga</taxon>
        <taxon>Cucujiformia</taxon>
        <taxon>Curculionidae</taxon>
        <taxon>Scolytinae</taxon>
        <taxon>Dendroctonus</taxon>
    </lineage>
</organism>
<keyword evidence="29" id="KW-1185">Reference proteome</keyword>
<dbReference type="Gene3D" id="2.40.30.270">
    <property type="match status" value="1"/>
</dbReference>
<dbReference type="GO" id="GO:0017108">
    <property type="term" value="F:5'-flap endonuclease activity"/>
    <property type="evidence" value="ECO:0007669"/>
    <property type="project" value="UniProtKB-UniRule"/>
</dbReference>
<keyword evidence="12 22" id="KW-0347">Helicase</keyword>
<keyword evidence="5 22" id="KW-0235">DNA replication</keyword>
<evidence type="ECO:0000256" key="4">
    <source>
        <dbReference type="ARBA" id="ARBA00022485"/>
    </source>
</evidence>
<dbReference type="CDD" id="cd18041">
    <property type="entry name" value="DEXXQc_DNA2"/>
    <property type="match status" value="1"/>
</dbReference>
<dbReference type="InterPro" id="IPR047187">
    <property type="entry name" value="SF1_C_Upf1"/>
</dbReference>
<dbReference type="GO" id="GO:0005739">
    <property type="term" value="C:mitochondrion"/>
    <property type="evidence" value="ECO:0007669"/>
    <property type="project" value="UniProtKB-SubCell"/>
</dbReference>
<dbReference type="GO" id="GO:0005694">
    <property type="term" value="C:chromosome"/>
    <property type="evidence" value="ECO:0007669"/>
    <property type="project" value="UniProtKB-SubCell"/>
</dbReference>
<dbReference type="Pfam" id="PF21123">
    <property type="entry name" value="Dna2_Rift"/>
    <property type="match status" value="1"/>
</dbReference>
<evidence type="ECO:0000256" key="6">
    <source>
        <dbReference type="ARBA" id="ARBA00022722"/>
    </source>
</evidence>
<keyword evidence="10 22" id="KW-0227">DNA damage</keyword>
<proteinExistence type="inferred from homology"/>
<evidence type="ECO:0000256" key="23">
    <source>
        <dbReference type="SAM" id="MobiDB-lite"/>
    </source>
</evidence>
<evidence type="ECO:0000259" key="24">
    <source>
        <dbReference type="Pfam" id="PF08696"/>
    </source>
</evidence>
<keyword evidence="8 22" id="KW-0547">Nucleotide-binding</keyword>
<dbReference type="InterPro" id="IPR011604">
    <property type="entry name" value="PDDEXK-like_dom_sf"/>
</dbReference>
<keyword evidence="19 22" id="KW-0539">Nucleus</keyword>
<evidence type="ECO:0000256" key="1">
    <source>
        <dbReference type="ARBA" id="ARBA00001966"/>
    </source>
</evidence>
<reference evidence="29" key="1">
    <citation type="journal article" date="2013" name="Genome Biol.">
        <title>Draft genome of the mountain pine beetle, Dendroctonus ponderosae Hopkins, a major forest pest.</title>
        <authorList>
            <person name="Keeling C.I."/>
            <person name="Yuen M.M."/>
            <person name="Liao N.Y."/>
            <person name="Docking T.R."/>
            <person name="Chan S.K."/>
            <person name="Taylor G.A."/>
            <person name="Palmquist D.L."/>
            <person name="Jackman S.D."/>
            <person name="Nguyen A."/>
            <person name="Li M."/>
            <person name="Henderson H."/>
            <person name="Janes J.K."/>
            <person name="Zhao Y."/>
            <person name="Pandoh P."/>
            <person name="Moore R."/>
            <person name="Sperling F.A."/>
            <person name="Huber D.P."/>
            <person name="Birol I."/>
            <person name="Jones S.J."/>
            <person name="Bohlmann J."/>
        </authorList>
    </citation>
    <scope>NUCLEOTIDE SEQUENCE</scope>
</reference>
<feature type="region of interest" description="Disordered" evidence="23">
    <location>
        <begin position="208"/>
        <end position="252"/>
    </location>
</feature>
<evidence type="ECO:0000256" key="15">
    <source>
        <dbReference type="ARBA" id="ARBA00023014"/>
    </source>
</evidence>
<evidence type="ECO:0000256" key="16">
    <source>
        <dbReference type="ARBA" id="ARBA00023125"/>
    </source>
</evidence>
<feature type="domain" description="DNA2/NAM7 helicase helicase" evidence="25">
    <location>
        <begin position="971"/>
        <end position="1028"/>
    </location>
</feature>
<dbReference type="EnsemblMetazoa" id="XM_019908751.1">
    <property type="protein sequence ID" value="XP_019764310.1"/>
    <property type="gene ID" value="LOC109540391"/>
</dbReference>
<keyword evidence="17" id="KW-0496">Mitochondrion</keyword>
<evidence type="ECO:0000256" key="21">
    <source>
        <dbReference type="ARBA" id="ARBA00047995"/>
    </source>
</evidence>
<dbReference type="GO" id="GO:0006281">
    <property type="term" value="P:DNA repair"/>
    <property type="evidence" value="ECO:0007669"/>
    <property type="project" value="UniProtKB-KW"/>
</dbReference>
<keyword evidence="11 22" id="KW-0378">Hydrolase</keyword>
<evidence type="ECO:0000256" key="18">
    <source>
        <dbReference type="ARBA" id="ARBA00023204"/>
    </source>
</evidence>
<evidence type="ECO:0000256" key="7">
    <source>
        <dbReference type="ARBA" id="ARBA00022723"/>
    </source>
</evidence>
<dbReference type="GO" id="GO:0003677">
    <property type="term" value="F:DNA binding"/>
    <property type="evidence" value="ECO:0007669"/>
    <property type="project" value="UniProtKB-UniRule"/>
</dbReference>
<evidence type="ECO:0000256" key="11">
    <source>
        <dbReference type="ARBA" id="ARBA00022801"/>
    </source>
</evidence>
<dbReference type="GO" id="GO:0005634">
    <property type="term" value="C:nucleus"/>
    <property type="evidence" value="ECO:0007669"/>
    <property type="project" value="UniProtKB-SubCell"/>
</dbReference>
<keyword evidence="14 22" id="KW-0408">Iron</keyword>
<evidence type="ECO:0000259" key="25">
    <source>
        <dbReference type="Pfam" id="PF13086"/>
    </source>
</evidence>
<evidence type="ECO:0000256" key="14">
    <source>
        <dbReference type="ARBA" id="ARBA00023004"/>
    </source>
</evidence>
<evidence type="ECO:0000256" key="13">
    <source>
        <dbReference type="ARBA" id="ARBA00022840"/>
    </source>
</evidence>
<keyword evidence="9" id="KW-0255">Endonuclease</keyword>
<evidence type="ECO:0000256" key="3">
    <source>
        <dbReference type="ARBA" id="ARBA00007913"/>
    </source>
</evidence>
<evidence type="ECO:0000256" key="19">
    <source>
        <dbReference type="ARBA" id="ARBA00023242"/>
    </source>
</evidence>
<evidence type="ECO:0000256" key="5">
    <source>
        <dbReference type="ARBA" id="ARBA00022705"/>
    </source>
</evidence>
<evidence type="ECO:0000256" key="17">
    <source>
        <dbReference type="ARBA" id="ARBA00023128"/>
    </source>
</evidence>
<feature type="region of interest" description="Disordered" evidence="23">
    <location>
        <begin position="49"/>
        <end position="105"/>
    </location>
</feature>
<dbReference type="EC" id="3.6.4.12" evidence="22"/>
<dbReference type="Pfam" id="PF13086">
    <property type="entry name" value="AAA_11"/>
    <property type="match status" value="2"/>
</dbReference>
<evidence type="ECO:0000313" key="29">
    <source>
        <dbReference type="Proteomes" id="UP000019118"/>
    </source>
</evidence>
<keyword evidence="6 22" id="KW-0540">Nuclease</keyword>
<evidence type="ECO:0000256" key="9">
    <source>
        <dbReference type="ARBA" id="ARBA00022759"/>
    </source>
</evidence>
<dbReference type="Proteomes" id="UP000019118">
    <property type="component" value="Unassembled WGS sequence"/>
</dbReference>
<feature type="region of interest" description="Disordered" evidence="23">
    <location>
        <begin position="147"/>
        <end position="180"/>
    </location>
</feature>
<protein>
    <recommendedName>
        <fullName evidence="22">DNA replication ATP-dependent helicase/nuclease</fullName>
        <ecNumber evidence="22">3.1.-.-</ecNumber>
        <ecNumber evidence="22">3.6.4.12</ecNumber>
    </recommendedName>
</protein>
<keyword evidence="13 22" id="KW-0067">ATP-binding</keyword>
<dbReference type="GO" id="GO:0005524">
    <property type="term" value="F:ATP binding"/>
    <property type="evidence" value="ECO:0007669"/>
    <property type="project" value="UniProtKB-UniRule"/>
</dbReference>
<keyword evidence="15 22" id="KW-0411">Iron-sulfur</keyword>